<feature type="non-terminal residue" evidence="1">
    <location>
        <position position="332"/>
    </location>
</feature>
<protein>
    <submittedName>
        <fullName evidence="1">Uncharacterized protein</fullName>
    </submittedName>
</protein>
<reference evidence="1 2" key="1">
    <citation type="submission" date="2019-03" db="EMBL/GenBank/DDBJ databases">
        <title>Single cell metagenomics reveals metabolic interactions within the superorganism composed of flagellate Streblomastix strix and complex community of Bacteroidetes bacteria on its surface.</title>
        <authorList>
            <person name="Treitli S.C."/>
            <person name="Kolisko M."/>
            <person name="Husnik F."/>
            <person name="Keeling P."/>
            <person name="Hampl V."/>
        </authorList>
    </citation>
    <scope>NUCLEOTIDE SEQUENCE [LARGE SCALE GENOMIC DNA]</scope>
    <source>
        <strain evidence="1">ST1C</strain>
    </source>
</reference>
<sequence>MKHHFYTIGLLIDPDQLIPPYSELDEIDPTDRTTIDRITDDGYPYYDQIHFALYSLFHSRVRFILCEILRLSLVRIIFFKTFQYGGTSLPAAIHHFEEFPNPLGPVGDPTSKHIRPPPTPTSGLQPSRFSEPCFALSMLRRGNALDRLIVTNGRIVVIGSSDTGISELERLTLPKSRFFSSLTLVSPQCLPCLESTIIPPQEFHHQPFVEPYPNGMSAMGVTKQIKLKQIKKDQPDAELEDDFQESQYGSNADSDGRKLKYQLIKEKDDEIMGRGQGGEKYDWGIDWEGYDVCEDDETFLKIDIVKTNDEYKESVKRKQERAAFLRQVYEQK</sequence>
<gene>
    <name evidence="1" type="ORF">EZS28_044672</name>
</gene>
<proteinExistence type="predicted"/>
<dbReference type="OrthoDB" id="382863at2759"/>
<evidence type="ECO:0000313" key="2">
    <source>
        <dbReference type="Proteomes" id="UP000324800"/>
    </source>
</evidence>
<dbReference type="PANTHER" id="PTHR21178:SF8">
    <property type="entry name" value="CILIA- AND FLAGELLA-ASSOCIATED PROTEIN 61"/>
    <property type="match status" value="1"/>
</dbReference>
<comment type="caution">
    <text evidence="1">The sequence shown here is derived from an EMBL/GenBank/DDBJ whole genome shotgun (WGS) entry which is preliminary data.</text>
</comment>
<dbReference type="EMBL" id="SNRW01027858">
    <property type="protein sequence ID" value="KAA6359801.1"/>
    <property type="molecule type" value="Genomic_DNA"/>
</dbReference>
<dbReference type="PANTHER" id="PTHR21178">
    <property type="entry name" value="CILIA- AND FLAGELLA-ASSOCIATED PROTEIN 61"/>
    <property type="match status" value="1"/>
</dbReference>
<accession>A0A5J4TQU0</accession>
<evidence type="ECO:0000313" key="1">
    <source>
        <dbReference type="EMBL" id="KAA6359801.1"/>
    </source>
</evidence>
<dbReference type="AlphaFoldDB" id="A0A5J4TQU0"/>
<dbReference type="Proteomes" id="UP000324800">
    <property type="component" value="Unassembled WGS sequence"/>
</dbReference>
<name>A0A5J4TQU0_9EUKA</name>
<organism evidence="1 2">
    <name type="scientific">Streblomastix strix</name>
    <dbReference type="NCBI Taxonomy" id="222440"/>
    <lineage>
        <taxon>Eukaryota</taxon>
        <taxon>Metamonada</taxon>
        <taxon>Preaxostyla</taxon>
        <taxon>Oxymonadida</taxon>
        <taxon>Streblomastigidae</taxon>
        <taxon>Streblomastix</taxon>
    </lineage>
</organism>
<dbReference type="InterPro" id="IPR038884">
    <property type="entry name" value="CFAP61"/>
</dbReference>